<accession>A0ABU9D9W2</accession>
<dbReference type="PANTHER" id="PTHR43031:SF17">
    <property type="entry name" value="SULFURTRANSFERASE YTWF-RELATED"/>
    <property type="match status" value="1"/>
</dbReference>
<dbReference type="Pfam" id="PF00581">
    <property type="entry name" value="Rhodanese"/>
    <property type="match status" value="1"/>
</dbReference>
<sequence>MQHIRPQALKARLELGESPFLLDVREPWENQLVALPGSTLIPMGEVPARLAEIPRDQEVIVYCHHGVRSMQVGYFLDHHGVQVTNLLGGIDAWSLQADPQTPRY</sequence>
<name>A0ABU9D9W2_9PROT</name>
<gene>
    <name evidence="2" type="ORF">WOB96_10885</name>
</gene>
<dbReference type="PANTHER" id="PTHR43031">
    <property type="entry name" value="FAD-DEPENDENT OXIDOREDUCTASE"/>
    <property type="match status" value="1"/>
</dbReference>
<feature type="domain" description="Rhodanese" evidence="1">
    <location>
        <begin position="15"/>
        <end position="102"/>
    </location>
</feature>
<dbReference type="Gene3D" id="3.40.250.10">
    <property type="entry name" value="Rhodanese-like domain"/>
    <property type="match status" value="1"/>
</dbReference>
<dbReference type="InterPro" id="IPR001763">
    <property type="entry name" value="Rhodanese-like_dom"/>
</dbReference>
<dbReference type="Proteomes" id="UP001446205">
    <property type="component" value="Unassembled WGS sequence"/>
</dbReference>
<dbReference type="EMBL" id="JBBPCO010000010">
    <property type="protein sequence ID" value="MEK8090266.1"/>
    <property type="molecule type" value="Genomic_DNA"/>
</dbReference>
<dbReference type="InterPro" id="IPR050229">
    <property type="entry name" value="GlpE_sulfurtransferase"/>
</dbReference>
<reference evidence="2 3" key="1">
    <citation type="submission" date="2024-04" db="EMBL/GenBank/DDBJ databases">
        <authorList>
            <person name="Abashina T."/>
            <person name="Shaikin A."/>
        </authorList>
    </citation>
    <scope>NUCLEOTIDE SEQUENCE [LARGE SCALE GENOMIC DNA]</scope>
    <source>
        <strain evidence="2 3">AAFK</strain>
    </source>
</reference>
<comment type="caution">
    <text evidence="2">The sequence shown here is derived from an EMBL/GenBank/DDBJ whole genome shotgun (WGS) entry which is preliminary data.</text>
</comment>
<evidence type="ECO:0000313" key="3">
    <source>
        <dbReference type="Proteomes" id="UP001446205"/>
    </source>
</evidence>
<organism evidence="2 3">
    <name type="scientific">Thermithiobacillus plumbiphilus</name>
    <dbReference type="NCBI Taxonomy" id="1729899"/>
    <lineage>
        <taxon>Bacteria</taxon>
        <taxon>Pseudomonadati</taxon>
        <taxon>Pseudomonadota</taxon>
        <taxon>Acidithiobacillia</taxon>
        <taxon>Acidithiobacillales</taxon>
        <taxon>Thermithiobacillaceae</taxon>
        <taxon>Thermithiobacillus</taxon>
    </lineage>
</organism>
<keyword evidence="3" id="KW-1185">Reference proteome</keyword>
<dbReference type="RefSeq" id="WP_341371321.1">
    <property type="nucleotide sequence ID" value="NZ_JBBPCO010000010.1"/>
</dbReference>
<evidence type="ECO:0000313" key="2">
    <source>
        <dbReference type="EMBL" id="MEK8090266.1"/>
    </source>
</evidence>
<evidence type="ECO:0000259" key="1">
    <source>
        <dbReference type="PROSITE" id="PS50206"/>
    </source>
</evidence>
<dbReference type="InterPro" id="IPR036873">
    <property type="entry name" value="Rhodanese-like_dom_sf"/>
</dbReference>
<dbReference type="SMART" id="SM00450">
    <property type="entry name" value="RHOD"/>
    <property type="match status" value="1"/>
</dbReference>
<dbReference type="SUPFAM" id="SSF52821">
    <property type="entry name" value="Rhodanese/Cell cycle control phosphatase"/>
    <property type="match status" value="1"/>
</dbReference>
<dbReference type="PROSITE" id="PS50206">
    <property type="entry name" value="RHODANESE_3"/>
    <property type="match status" value="1"/>
</dbReference>
<proteinExistence type="predicted"/>
<protein>
    <submittedName>
        <fullName evidence="2">Rhodanese-like domain-containing protein</fullName>
    </submittedName>
</protein>